<sequence>MDDAALRRVIEARRRLREDGPLWTRPHEDDFATVTLPAADCDGLRDLLVAERARTVVEIGLAYGSSALAVAEALLTVGGPGIRHLIVDPFQDSAYRDVGWNALLDAGLAATTELRRTPSALALARLVEEGHTADAAFVDGSHRFHEVFVDLYYLRKIVRPGGLVVADDDWAPSVHTALRYYVEHLGWTPVDCGLRRCRAFRLPAESFEPDFLSFQGF</sequence>
<dbReference type="Proteomes" id="UP000619260">
    <property type="component" value="Unassembled WGS sequence"/>
</dbReference>
<dbReference type="RefSeq" id="WP_203899590.1">
    <property type="nucleotide sequence ID" value="NZ_BOPF01000009.1"/>
</dbReference>
<evidence type="ECO:0000313" key="2">
    <source>
        <dbReference type="Proteomes" id="UP000619260"/>
    </source>
</evidence>
<comment type="caution">
    <text evidence="1">The sequence shown here is derived from an EMBL/GenBank/DDBJ whole genome shotgun (WGS) entry which is preliminary data.</text>
</comment>
<dbReference type="SUPFAM" id="SSF53335">
    <property type="entry name" value="S-adenosyl-L-methionine-dependent methyltransferases"/>
    <property type="match status" value="1"/>
</dbReference>
<accession>A0A8J3YIN7</accession>
<organism evidence="1 2">
    <name type="scientific">Virgisporangium aliadipatigenens</name>
    <dbReference type="NCBI Taxonomy" id="741659"/>
    <lineage>
        <taxon>Bacteria</taxon>
        <taxon>Bacillati</taxon>
        <taxon>Actinomycetota</taxon>
        <taxon>Actinomycetes</taxon>
        <taxon>Micromonosporales</taxon>
        <taxon>Micromonosporaceae</taxon>
        <taxon>Virgisporangium</taxon>
    </lineage>
</organism>
<dbReference type="AlphaFoldDB" id="A0A8J3YIN7"/>
<evidence type="ECO:0000313" key="1">
    <source>
        <dbReference type="EMBL" id="GIJ46049.1"/>
    </source>
</evidence>
<gene>
    <name evidence="1" type="ORF">Val02_29350</name>
</gene>
<dbReference type="EMBL" id="BOPF01000009">
    <property type="protein sequence ID" value="GIJ46049.1"/>
    <property type="molecule type" value="Genomic_DNA"/>
</dbReference>
<reference evidence="1" key="1">
    <citation type="submission" date="2021-01" db="EMBL/GenBank/DDBJ databases">
        <title>Whole genome shotgun sequence of Virgisporangium aliadipatigenens NBRC 105644.</title>
        <authorList>
            <person name="Komaki H."/>
            <person name="Tamura T."/>
        </authorList>
    </citation>
    <scope>NUCLEOTIDE SEQUENCE</scope>
    <source>
        <strain evidence="1">NBRC 105644</strain>
    </source>
</reference>
<name>A0A8J3YIN7_9ACTN</name>
<dbReference type="Gene3D" id="3.40.50.150">
    <property type="entry name" value="Vaccinia Virus protein VP39"/>
    <property type="match status" value="1"/>
</dbReference>
<proteinExistence type="predicted"/>
<dbReference type="Pfam" id="PF13578">
    <property type="entry name" value="Methyltransf_24"/>
    <property type="match status" value="1"/>
</dbReference>
<keyword evidence="2" id="KW-1185">Reference proteome</keyword>
<dbReference type="InterPro" id="IPR029063">
    <property type="entry name" value="SAM-dependent_MTases_sf"/>
</dbReference>
<protein>
    <submittedName>
        <fullName evidence="1">Uncharacterized protein</fullName>
    </submittedName>
</protein>